<name>A0A8X6YB90_9ARAC</name>
<gene>
    <name evidence="2" type="ORF">TNIN_90091</name>
</gene>
<dbReference type="EMBL" id="BMAV01016566">
    <property type="protein sequence ID" value="GFY67438.1"/>
    <property type="molecule type" value="Genomic_DNA"/>
</dbReference>
<sequence length="206" mass="23257">MLTRYLYTGPVRILNQISIPENIFAFESAQCLIGVTAARSVVSWALLKPCQVKSAGQATSRGAEPLGTDLQVNQRSRFPDNLDKKNTVSGEYNTRQKKDRQKQKTLKGKRKTKKIKATTETYQAFSKGQGRLVDTFHFYFFSPISSTSPLCSLRKEGRTSNRELSLSYAKRDPDMMLPQGRLLLRKRCLEIMAACRQTPTDKTVAV</sequence>
<evidence type="ECO:0000256" key="1">
    <source>
        <dbReference type="SAM" id="MobiDB-lite"/>
    </source>
</evidence>
<evidence type="ECO:0000313" key="2">
    <source>
        <dbReference type="EMBL" id="GFY67438.1"/>
    </source>
</evidence>
<dbReference type="Proteomes" id="UP000886998">
    <property type="component" value="Unassembled WGS sequence"/>
</dbReference>
<dbReference type="AlphaFoldDB" id="A0A8X6YB90"/>
<feature type="compositionally biased region" description="Basic residues" evidence="1">
    <location>
        <begin position="95"/>
        <end position="112"/>
    </location>
</feature>
<feature type="region of interest" description="Disordered" evidence="1">
    <location>
        <begin position="79"/>
        <end position="112"/>
    </location>
</feature>
<organism evidence="2 3">
    <name type="scientific">Trichonephila inaurata madagascariensis</name>
    <dbReference type="NCBI Taxonomy" id="2747483"/>
    <lineage>
        <taxon>Eukaryota</taxon>
        <taxon>Metazoa</taxon>
        <taxon>Ecdysozoa</taxon>
        <taxon>Arthropoda</taxon>
        <taxon>Chelicerata</taxon>
        <taxon>Arachnida</taxon>
        <taxon>Araneae</taxon>
        <taxon>Araneomorphae</taxon>
        <taxon>Entelegynae</taxon>
        <taxon>Araneoidea</taxon>
        <taxon>Nephilidae</taxon>
        <taxon>Trichonephila</taxon>
        <taxon>Trichonephila inaurata</taxon>
    </lineage>
</organism>
<reference evidence="2" key="1">
    <citation type="submission" date="2020-08" db="EMBL/GenBank/DDBJ databases">
        <title>Multicomponent nature underlies the extraordinary mechanical properties of spider dragline silk.</title>
        <authorList>
            <person name="Kono N."/>
            <person name="Nakamura H."/>
            <person name="Mori M."/>
            <person name="Yoshida Y."/>
            <person name="Ohtoshi R."/>
            <person name="Malay A.D."/>
            <person name="Moran D.A.P."/>
            <person name="Tomita M."/>
            <person name="Numata K."/>
            <person name="Arakawa K."/>
        </authorList>
    </citation>
    <scope>NUCLEOTIDE SEQUENCE</scope>
</reference>
<evidence type="ECO:0000313" key="3">
    <source>
        <dbReference type="Proteomes" id="UP000886998"/>
    </source>
</evidence>
<keyword evidence="3" id="KW-1185">Reference proteome</keyword>
<comment type="caution">
    <text evidence="2">The sequence shown here is derived from an EMBL/GenBank/DDBJ whole genome shotgun (WGS) entry which is preliminary data.</text>
</comment>
<proteinExistence type="predicted"/>
<protein>
    <submittedName>
        <fullName evidence="2">Uncharacterized protein</fullName>
    </submittedName>
</protein>
<accession>A0A8X6YB90</accession>